<comment type="caution">
    <text evidence="2">The sequence shown here is derived from an EMBL/GenBank/DDBJ whole genome shotgun (WGS) entry which is preliminary data.</text>
</comment>
<dbReference type="AlphaFoldDB" id="A0A5B6TH34"/>
<evidence type="ECO:0000313" key="3">
    <source>
        <dbReference type="Proteomes" id="UP000324133"/>
    </source>
</evidence>
<gene>
    <name evidence="2" type="ORF">FOA19_04755</name>
</gene>
<keyword evidence="3" id="KW-1185">Reference proteome</keyword>
<proteinExistence type="predicted"/>
<dbReference type="EMBL" id="VKKY01000001">
    <property type="protein sequence ID" value="KAA3439982.1"/>
    <property type="molecule type" value="Genomic_DNA"/>
</dbReference>
<dbReference type="RefSeq" id="WP_149089622.1">
    <property type="nucleotide sequence ID" value="NZ_VKKY01000001.1"/>
</dbReference>
<keyword evidence="1" id="KW-0732">Signal</keyword>
<dbReference type="Proteomes" id="UP000324133">
    <property type="component" value="Unassembled WGS sequence"/>
</dbReference>
<sequence length="195" mass="21873">MKKLLLGLLPLLALFTSCSRENAVQYETNPSADAVAASPSVSFTSFAGELPALTLPFKATCAFEYTFGSRLDTTVAGSYLKPHEIPYRRLAINKDVTALLVLFPSDETVPRIRTYNQEGAQLDEQNLKFNPCGEEPGFKHSEQFTIQKDFTIEHLDSTTRWQFDAAHNEVPNTRKLTVTRKRFKISPQGDISEIK</sequence>
<evidence type="ECO:0008006" key="4">
    <source>
        <dbReference type="Google" id="ProtNLM"/>
    </source>
</evidence>
<feature type="chain" id="PRO_5022758102" description="Lipoprotein" evidence="1">
    <location>
        <begin position="24"/>
        <end position="195"/>
    </location>
</feature>
<evidence type="ECO:0000313" key="2">
    <source>
        <dbReference type="EMBL" id="KAA3439982.1"/>
    </source>
</evidence>
<reference evidence="2 3" key="1">
    <citation type="submission" date="2019-07" db="EMBL/GenBank/DDBJ databases">
        <title>Rufibacter sp. nov., isolated from lake sediment.</title>
        <authorList>
            <person name="Qu J.-H."/>
        </authorList>
    </citation>
    <scope>NUCLEOTIDE SEQUENCE [LARGE SCALE GENOMIC DNA]</scope>
    <source>
        <strain evidence="2 3">NBS58-1</strain>
    </source>
</reference>
<accession>A0A5B6TH34</accession>
<protein>
    <recommendedName>
        <fullName evidence="4">Lipoprotein</fullName>
    </recommendedName>
</protein>
<dbReference type="OrthoDB" id="893194at2"/>
<evidence type="ECO:0000256" key="1">
    <source>
        <dbReference type="SAM" id="SignalP"/>
    </source>
</evidence>
<dbReference type="PROSITE" id="PS51257">
    <property type="entry name" value="PROKAR_LIPOPROTEIN"/>
    <property type="match status" value="1"/>
</dbReference>
<feature type="signal peptide" evidence="1">
    <location>
        <begin position="1"/>
        <end position="23"/>
    </location>
</feature>
<organism evidence="2 3">
    <name type="scientific">Rufibacter hautae</name>
    <dbReference type="NCBI Taxonomy" id="2595005"/>
    <lineage>
        <taxon>Bacteria</taxon>
        <taxon>Pseudomonadati</taxon>
        <taxon>Bacteroidota</taxon>
        <taxon>Cytophagia</taxon>
        <taxon>Cytophagales</taxon>
        <taxon>Hymenobacteraceae</taxon>
        <taxon>Rufibacter</taxon>
    </lineage>
</organism>
<name>A0A5B6TH34_9BACT</name>